<dbReference type="InterPro" id="IPR008974">
    <property type="entry name" value="TRAF-like"/>
</dbReference>
<keyword evidence="5" id="KW-0539">Nucleus</keyword>
<dbReference type="SUPFAM" id="SSF49599">
    <property type="entry name" value="TRAF domain-like"/>
    <property type="match status" value="1"/>
</dbReference>
<dbReference type="Pfam" id="PF00651">
    <property type="entry name" value="BTB"/>
    <property type="match status" value="1"/>
</dbReference>
<keyword evidence="9" id="KW-1185">Reference proteome</keyword>
<evidence type="ECO:0000259" key="8">
    <source>
        <dbReference type="PROSITE" id="PS50144"/>
    </source>
</evidence>
<evidence type="ECO:0000256" key="3">
    <source>
        <dbReference type="ARBA" id="ARBA00010846"/>
    </source>
</evidence>
<dbReference type="PROSITE" id="PS50097">
    <property type="entry name" value="BTB"/>
    <property type="match status" value="1"/>
</dbReference>
<evidence type="ECO:0000256" key="5">
    <source>
        <dbReference type="ARBA" id="ARBA00023242"/>
    </source>
</evidence>
<dbReference type="InterPro" id="IPR002083">
    <property type="entry name" value="MATH/TRAF_dom"/>
</dbReference>
<keyword evidence="4" id="KW-0833">Ubl conjugation pathway</keyword>
<comment type="pathway">
    <text evidence="2">Protein modification; protein ubiquitination.</text>
</comment>
<evidence type="ECO:0000256" key="2">
    <source>
        <dbReference type="ARBA" id="ARBA00004906"/>
    </source>
</evidence>
<accession>A0A9R1T8R1</accession>
<feature type="domain" description="BTB" evidence="7">
    <location>
        <begin position="210"/>
        <end position="278"/>
    </location>
</feature>
<accession>A0A9R1U3A4</accession>
<reference evidence="10 11" key="1">
    <citation type="submission" date="2025-04" db="UniProtKB">
        <authorList>
            <consortium name="RefSeq"/>
        </authorList>
    </citation>
    <scope>IDENTIFICATION</scope>
    <source>
        <strain evidence="10 11">USDA-PBARC FA_bdor</strain>
        <tissue evidence="10 11">Whole organism</tissue>
    </source>
</reference>
<evidence type="ECO:0000256" key="4">
    <source>
        <dbReference type="ARBA" id="ARBA00022786"/>
    </source>
</evidence>
<name>A0A9R1U3A4_9HYME</name>
<dbReference type="RefSeq" id="XP_011305532.1">
    <property type="nucleotide sequence ID" value="XM_011307230.1"/>
</dbReference>
<evidence type="ECO:0000256" key="6">
    <source>
        <dbReference type="SAM" id="SignalP"/>
    </source>
</evidence>
<evidence type="ECO:0000313" key="11">
    <source>
        <dbReference type="RefSeq" id="XP_011305532.1"/>
    </source>
</evidence>
<dbReference type="PROSITE" id="PS50144">
    <property type="entry name" value="MATH"/>
    <property type="match status" value="1"/>
</dbReference>
<dbReference type="Gene3D" id="2.60.210.10">
    <property type="entry name" value="Apoptosis, Tumor Necrosis Factor Receptor Associated Protein 2, Chain A"/>
    <property type="match status" value="1"/>
</dbReference>
<evidence type="ECO:0000259" key="7">
    <source>
        <dbReference type="PROSITE" id="PS50097"/>
    </source>
</evidence>
<dbReference type="GO" id="GO:0030163">
    <property type="term" value="P:protein catabolic process"/>
    <property type="evidence" value="ECO:0007669"/>
    <property type="project" value="UniProtKB-ARBA"/>
</dbReference>
<sequence>MTPPKLVFLSVFALILVEYSVLSDEGINLSSEGKGVTYVEIEHIKYDWTIENFSFLPQKNNEDIRSPVFCGHNNETQWRIQLYPQGDKSVGYVALYLRLHSYRYSKVNVTAYWEMSILKGGTVHHIRTHQRTFDELIGWGYSEDMERSKLIRIAKPDDTFTIRVEIKLPKQVITKPYKVMDPLEEELTRDLESHRLNQHFHQLFKEPKFSDLVVIASNESFNAHKVILGIRSSVFAAHFEAEKLVGNETNQLIIEDFEPILVNAMLEFLYTDQVTDLETQAYGLLEAADKFELPRLKTMCELVLYRALNENNAADLLILTDLYHANKLKEHIVKFIGHHISAVMNSGGYARLEAEYPRLALELFRAITDKSSDM</sequence>
<feature type="signal peptide" evidence="6">
    <location>
        <begin position="1"/>
        <end position="23"/>
    </location>
</feature>
<dbReference type="RefSeq" id="XP_011305524.1">
    <property type="nucleotide sequence ID" value="XM_011307222.1"/>
</dbReference>
<evidence type="ECO:0000313" key="10">
    <source>
        <dbReference type="RefSeq" id="XP_011305524.1"/>
    </source>
</evidence>
<dbReference type="Gene3D" id="1.25.40.420">
    <property type="match status" value="1"/>
</dbReference>
<dbReference type="InterPro" id="IPR056423">
    <property type="entry name" value="BACK_BPM_SPOP"/>
</dbReference>
<dbReference type="OrthoDB" id="10249567at2759"/>
<dbReference type="PANTHER" id="PTHR24413">
    <property type="entry name" value="SPECKLE-TYPE POZ PROTEIN"/>
    <property type="match status" value="1"/>
</dbReference>
<dbReference type="Pfam" id="PF22486">
    <property type="entry name" value="MATH_2"/>
    <property type="match status" value="1"/>
</dbReference>
<proteinExistence type="inferred from homology"/>
<dbReference type="GO" id="GO:0005634">
    <property type="term" value="C:nucleus"/>
    <property type="evidence" value="ECO:0007669"/>
    <property type="project" value="UniProtKB-SubCell"/>
</dbReference>
<keyword evidence="6" id="KW-0732">Signal</keyword>
<gene>
    <name evidence="10 11" type="primary">LOC105267999</name>
</gene>
<dbReference type="KEGG" id="fas:105267999"/>
<dbReference type="AlphaFoldDB" id="A0A9R1U3A4"/>
<evidence type="ECO:0000256" key="1">
    <source>
        <dbReference type="ARBA" id="ARBA00004123"/>
    </source>
</evidence>
<feature type="chain" id="PRO_5044701571" evidence="6">
    <location>
        <begin position="24"/>
        <end position="374"/>
    </location>
</feature>
<dbReference type="CDD" id="cd00121">
    <property type="entry name" value="MATH"/>
    <property type="match status" value="1"/>
</dbReference>
<comment type="similarity">
    <text evidence="3">Belongs to the Tdpoz family.</text>
</comment>
<comment type="subcellular location">
    <subcellularLocation>
        <location evidence="1">Nucleus</location>
    </subcellularLocation>
</comment>
<dbReference type="Pfam" id="PF24570">
    <property type="entry name" value="BACK_BPM_SPOP"/>
    <property type="match status" value="1"/>
</dbReference>
<organism evidence="9 11">
    <name type="scientific">Fopius arisanus</name>
    <dbReference type="NCBI Taxonomy" id="64838"/>
    <lineage>
        <taxon>Eukaryota</taxon>
        <taxon>Metazoa</taxon>
        <taxon>Ecdysozoa</taxon>
        <taxon>Arthropoda</taxon>
        <taxon>Hexapoda</taxon>
        <taxon>Insecta</taxon>
        <taxon>Pterygota</taxon>
        <taxon>Neoptera</taxon>
        <taxon>Endopterygota</taxon>
        <taxon>Hymenoptera</taxon>
        <taxon>Apocrita</taxon>
        <taxon>Ichneumonoidea</taxon>
        <taxon>Braconidae</taxon>
        <taxon>Opiinae</taxon>
        <taxon>Fopius</taxon>
    </lineage>
</organism>
<dbReference type="InterPro" id="IPR000210">
    <property type="entry name" value="BTB/POZ_dom"/>
</dbReference>
<evidence type="ECO:0000313" key="9">
    <source>
        <dbReference type="Proteomes" id="UP000694866"/>
    </source>
</evidence>
<protein>
    <submittedName>
        <fullName evidence="10 11">Speckle-type POZ protein B</fullName>
    </submittedName>
</protein>
<dbReference type="Proteomes" id="UP000694866">
    <property type="component" value="Unplaced"/>
</dbReference>
<dbReference type="InterPro" id="IPR011333">
    <property type="entry name" value="SKP1/BTB/POZ_sf"/>
</dbReference>
<dbReference type="SUPFAM" id="SSF54695">
    <property type="entry name" value="POZ domain"/>
    <property type="match status" value="1"/>
</dbReference>
<feature type="domain" description="MATH" evidence="8">
    <location>
        <begin position="43"/>
        <end position="166"/>
    </location>
</feature>
<dbReference type="GeneID" id="105267999"/>
<dbReference type="Gene3D" id="3.30.710.10">
    <property type="entry name" value="Potassium Channel Kv1.1, Chain A"/>
    <property type="match status" value="1"/>
</dbReference>
<dbReference type="SMART" id="SM00225">
    <property type="entry name" value="BTB"/>
    <property type="match status" value="1"/>
</dbReference>